<reference evidence="1" key="5">
    <citation type="journal article" date="2002" name="Nature">
        <title>Analysis of the mouse transcriptome based on functional annotation of 60,770 full-length cDNAs.</title>
        <authorList>
            <consortium name="The FANTOM Consortium and the RIKEN Genome Exploration Research Group Phase I and II Team"/>
        </authorList>
    </citation>
    <scope>NUCLEOTIDE SEQUENCE</scope>
    <source>
        <strain evidence="1">C57BL/6J</strain>
        <tissue evidence="1">Bone marrow</tissue>
    </source>
</reference>
<protein>
    <submittedName>
        <fullName evidence="1">Uncharacterized protein</fullName>
    </submittedName>
</protein>
<reference evidence="1" key="7">
    <citation type="journal article" date="2005" name="Science">
        <title>The Transcriptional Landscape of the Mammalian Genome.</title>
        <authorList>
            <consortium name="The FANTOM Consortium"/>
            <consortium name="Riken Genome Exploration Research Group and Genome Science Group (Genome Network Project Core Group)"/>
        </authorList>
    </citation>
    <scope>NUCLEOTIDE SEQUENCE</scope>
    <source>
        <strain evidence="1">C57BL/6J</strain>
        <tissue evidence="1">Bone marrow</tissue>
    </source>
</reference>
<gene>
    <name evidence="2" type="primary">Gm19721</name>
</gene>
<dbReference type="AGR" id="MGI:5011906"/>
<dbReference type="MGI" id="MGI:5011906">
    <property type="gene designation" value="Gm19721"/>
</dbReference>
<reference evidence="1" key="6">
    <citation type="submission" date="2004-03" db="EMBL/GenBank/DDBJ databases">
        <authorList>
            <person name="Arakawa T."/>
            <person name="Carninci P."/>
            <person name="Fukuda S."/>
            <person name="Hashizume W."/>
            <person name="Hayashida K."/>
            <person name="Hori F."/>
            <person name="Iida J."/>
            <person name="Imamura K."/>
            <person name="Imotani K."/>
            <person name="Itoh M."/>
            <person name="Kanagawa S."/>
            <person name="Kawai J."/>
            <person name="Kojima M."/>
            <person name="Konno H."/>
            <person name="Murata M."/>
            <person name="Nakamura M."/>
            <person name="Ninomiya N."/>
            <person name="Nishiyori H."/>
            <person name="Nomura K."/>
            <person name="Ohno M."/>
            <person name="Sakazume N."/>
            <person name="Sano H."/>
            <person name="Sasaki D."/>
            <person name="Shibata K."/>
            <person name="Shiraki T."/>
            <person name="Tagami M."/>
            <person name="Tagami Y."/>
            <person name="Waki K."/>
            <person name="Watahiki A."/>
            <person name="Muramatsu M."/>
            <person name="Hayashizaki Y."/>
        </authorList>
    </citation>
    <scope>NUCLEOTIDE SEQUENCE</scope>
    <source>
        <strain evidence="1">C57BL/6J</strain>
        <tissue evidence="1">Bone marrow</tissue>
    </source>
</reference>
<dbReference type="EMBL" id="AK149799">
    <property type="protein sequence ID" value="BAE29093.1"/>
    <property type="molecule type" value="mRNA"/>
</dbReference>
<sequence>MAQRLRALTVLPEDRGSIPSTHIGCSYLSVNSSLRESDVLMQAKNSNFKKVRILVPSSASLRNLRQVKPCQESCLFCITQGAVGIVHPSLEVNKQTKNQVRDPLLSLTELPRYIQYGGPPGDSLPCPQEAHSKLEAKVCKEE</sequence>
<proteinExistence type="evidence at transcript level"/>
<name>Q3UE18_MOUSE</name>
<accession>Q3UE18</accession>
<evidence type="ECO:0000313" key="1">
    <source>
        <dbReference type="EMBL" id="BAE29093.1"/>
    </source>
</evidence>
<reference evidence="1" key="2">
    <citation type="journal article" date="2000" name="Genome Res.">
        <title>Normalization and subtraction of cap-trapper-selected cDNAs to prepare full-length cDNA libraries for rapid discovery of new genes.</title>
        <authorList>
            <person name="Carninci P."/>
            <person name="Shibata Y."/>
            <person name="Hayatsu N."/>
            <person name="Sugahara Y."/>
            <person name="Shibata K."/>
            <person name="Itoh M."/>
            <person name="Konno H."/>
            <person name="Okazaki Y."/>
            <person name="Muramatsu M."/>
            <person name="Hayashizaki Y."/>
        </authorList>
    </citation>
    <scope>NUCLEOTIDE SEQUENCE</scope>
    <source>
        <strain evidence="1">C57BL/6J</strain>
        <tissue evidence="1">Bone marrow</tissue>
    </source>
</reference>
<reference evidence="1" key="4">
    <citation type="journal article" date="2001" name="Nature">
        <title>Functional annotation of a full-length mouse cDNA collection.</title>
        <authorList>
            <consortium name="The RIKEN Genome Exploration Research Group Phase II Team and the FANTOM Consortium"/>
        </authorList>
    </citation>
    <scope>NUCLEOTIDE SEQUENCE</scope>
    <source>
        <strain evidence="1">C57BL/6J</strain>
        <tissue evidence="1">Bone marrow</tissue>
    </source>
</reference>
<organism evidence="1">
    <name type="scientific">Mus musculus</name>
    <name type="common">Mouse</name>
    <dbReference type="NCBI Taxonomy" id="10090"/>
    <lineage>
        <taxon>Eukaryota</taxon>
        <taxon>Metazoa</taxon>
        <taxon>Chordata</taxon>
        <taxon>Craniata</taxon>
        <taxon>Vertebrata</taxon>
        <taxon>Euteleostomi</taxon>
        <taxon>Mammalia</taxon>
        <taxon>Eutheria</taxon>
        <taxon>Euarchontoglires</taxon>
        <taxon>Glires</taxon>
        <taxon>Rodentia</taxon>
        <taxon>Myomorpha</taxon>
        <taxon>Muroidea</taxon>
        <taxon>Muridae</taxon>
        <taxon>Murinae</taxon>
        <taxon>Mus</taxon>
        <taxon>Mus</taxon>
    </lineage>
</organism>
<reference evidence="1" key="8">
    <citation type="journal article" date="2005" name="Science">
        <title>Antisense Transcription in the Mammalian Transcriptome.</title>
        <authorList>
            <consortium name="RIKEN Genome Exploration Research Group and Genome Science Group (Genome Network Project Core Group) and the FANTOM Consortium"/>
        </authorList>
    </citation>
    <scope>NUCLEOTIDE SEQUENCE</scope>
    <source>
        <strain evidence="1">C57BL/6J</strain>
        <tissue evidence="1">Bone marrow</tissue>
    </source>
</reference>
<dbReference type="AlphaFoldDB" id="Q3UE18"/>
<reference evidence="1" key="1">
    <citation type="journal article" date="1999" name="Methods Enzymol.">
        <title>High-efficiency full-length cDNA cloning.</title>
        <authorList>
            <person name="Carninci P."/>
            <person name="Hayashizaki Y."/>
        </authorList>
    </citation>
    <scope>NUCLEOTIDE SEQUENCE</scope>
    <source>
        <strain evidence="1">C57BL/6J</strain>
        <tissue evidence="1">Bone marrow</tissue>
    </source>
</reference>
<reference evidence="1" key="3">
    <citation type="journal article" date="2000" name="Genome Res.">
        <title>RIKEN integrated sequence analysis (RISA) system--384-format sequencing pipeline with 384 multicapillary sequencer.</title>
        <authorList>
            <person name="Shibata K."/>
            <person name="Itoh M."/>
            <person name="Aizawa K."/>
            <person name="Nagaoka S."/>
            <person name="Sasaki N."/>
            <person name="Carninci P."/>
            <person name="Konno H."/>
            <person name="Akiyama J."/>
            <person name="Nishi K."/>
            <person name="Kitsunai T."/>
            <person name="Tashiro H."/>
            <person name="Itoh M."/>
            <person name="Sumi N."/>
            <person name="Ishii Y."/>
            <person name="Nakamura S."/>
            <person name="Hazama M."/>
            <person name="Nishine T."/>
            <person name="Harada A."/>
            <person name="Yamamoto R."/>
            <person name="Matsumoto H."/>
            <person name="Sakaguchi S."/>
            <person name="Ikegami T."/>
            <person name="Kashiwagi K."/>
            <person name="Fujiwake S."/>
            <person name="Inoue K."/>
            <person name="Togawa Y."/>
            <person name="Izawa M."/>
            <person name="Ohara E."/>
            <person name="Watahiki M."/>
            <person name="Yoneda Y."/>
            <person name="Ishikawa T."/>
            <person name="Ozawa K."/>
            <person name="Tanaka T."/>
            <person name="Matsuura S."/>
            <person name="Kawai J."/>
            <person name="Okazaki Y."/>
            <person name="Muramatsu M."/>
            <person name="Inoue Y."/>
            <person name="Kira A."/>
            <person name="Hayashizaki Y."/>
        </authorList>
    </citation>
    <scope>NUCLEOTIDE SEQUENCE</scope>
    <source>
        <strain evidence="1">C57BL/6J</strain>
        <tissue evidence="1">Bone marrow</tissue>
    </source>
</reference>
<evidence type="ECO:0000313" key="2">
    <source>
        <dbReference type="MGI" id="MGI:5011906"/>
    </source>
</evidence>